<dbReference type="AlphaFoldDB" id="A0AAN7UUC8"/>
<dbReference type="Proteomes" id="UP001305414">
    <property type="component" value="Unassembled WGS sequence"/>
</dbReference>
<dbReference type="Pfam" id="PF23143">
    <property type="entry name" value="2TM_P5A-ATPase"/>
    <property type="match status" value="1"/>
</dbReference>
<evidence type="ECO:0000256" key="1">
    <source>
        <dbReference type="SAM" id="Phobius"/>
    </source>
</evidence>
<keyword evidence="4" id="KW-1185">Reference proteome</keyword>
<organism evidence="3 4">
    <name type="scientific">Xylaria bambusicola</name>
    <dbReference type="NCBI Taxonomy" id="326684"/>
    <lineage>
        <taxon>Eukaryota</taxon>
        <taxon>Fungi</taxon>
        <taxon>Dikarya</taxon>
        <taxon>Ascomycota</taxon>
        <taxon>Pezizomycotina</taxon>
        <taxon>Sordariomycetes</taxon>
        <taxon>Xylariomycetidae</taxon>
        <taxon>Xylariales</taxon>
        <taxon>Xylariaceae</taxon>
        <taxon>Xylaria</taxon>
    </lineage>
</organism>
<keyword evidence="1" id="KW-0472">Membrane</keyword>
<gene>
    <name evidence="3" type="ORF">RRF57_010028</name>
</gene>
<proteinExistence type="predicted"/>
<name>A0AAN7UUC8_9PEZI</name>
<feature type="domain" description="P5A-ATPase transmembrane helical hairpin" evidence="2">
    <location>
        <begin position="19"/>
        <end position="91"/>
    </location>
</feature>
<evidence type="ECO:0000259" key="2">
    <source>
        <dbReference type="Pfam" id="PF23143"/>
    </source>
</evidence>
<dbReference type="EMBL" id="JAWHQM010000040">
    <property type="protein sequence ID" value="KAK5634314.1"/>
    <property type="molecule type" value="Genomic_DNA"/>
</dbReference>
<protein>
    <recommendedName>
        <fullName evidence="2">P5A-ATPase transmembrane helical hairpin domain-containing protein</fullName>
    </recommendedName>
</protein>
<evidence type="ECO:0000313" key="3">
    <source>
        <dbReference type="EMBL" id="KAK5634314.1"/>
    </source>
</evidence>
<evidence type="ECO:0000313" key="4">
    <source>
        <dbReference type="Proteomes" id="UP001305414"/>
    </source>
</evidence>
<comment type="caution">
    <text evidence="3">The sequence shown here is derived from an EMBL/GenBank/DDBJ whole genome shotgun (WGS) entry which is preliminary data.</text>
</comment>
<sequence length="169" mass="19044">MAPLVDNAQIKSAELLSPLPLHFHAYVWPFAIIWPVFARYYYTPELYDRYISASEWTFVWCGTIITLQSLVWLSTNWSVDLKATFTATKAKKLEDAQLIKIVPIANAGSAEICTISRDKVPSAPPSPSISPPSFLDIVSSACISSPLLPRRRYTFIDHSRLTSSLRLRQ</sequence>
<keyword evidence="1" id="KW-0812">Transmembrane</keyword>
<keyword evidence="1" id="KW-1133">Transmembrane helix</keyword>
<accession>A0AAN7UUC8</accession>
<feature type="transmembrane region" description="Helical" evidence="1">
    <location>
        <begin position="23"/>
        <end position="42"/>
    </location>
</feature>
<reference evidence="3 4" key="1">
    <citation type="submission" date="2023-10" db="EMBL/GenBank/DDBJ databases">
        <title>Draft genome sequence of Xylaria bambusicola isolate GMP-LS, the root and basal stem rot pathogen of sugarcane in Indonesia.</title>
        <authorList>
            <person name="Selvaraj P."/>
            <person name="Muralishankar V."/>
            <person name="Muruganantham S."/>
            <person name="Sp S."/>
            <person name="Haryani S."/>
            <person name="Lau K.J.X."/>
            <person name="Naqvi N.I."/>
        </authorList>
    </citation>
    <scope>NUCLEOTIDE SEQUENCE [LARGE SCALE GENOMIC DNA]</scope>
    <source>
        <strain evidence="3">GMP-LS</strain>
    </source>
</reference>
<dbReference type="InterPro" id="IPR057255">
    <property type="entry name" value="2TM_P5A-ATPase"/>
</dbReference>